<dbReference type="GO" id="GO:0005085">
    <property type="term" value="F:guanyl-nucleotide exchange factor activity"/>
    <property type="evidence" value="ECO:0007669"/>
    <property type="project" value="InterPro"/>
</dbReference>
<dbReference type="Gene3D" id="1.10.840.10">
    <property type="entry name" value="Ras guanine-nucleotide exchange factors catalytic domain"/>
    <property type="match status" value="1"/>
</dbReference>
<evidence type="ECO:0000256" key="1">
    <source>
        <dbReference type="SAM" id="MobiDB-lite"/>
    </source>
</evidence>
<organism evidence="2 3">
    <name type="scientific">Sphaeroforma arctica JP610</name>
    <dbReference type="NCBI Taxonomy" id="667725"/>
    <lineage>
        <taxon>Eukaryota</taxon>
        <taxon>Ichthyosporea</taxon>
        <taxon>Ichthyophonida</taxon>
        <taxon>Sphaeroforma</taxon>
    </lineage>
</organism>
<gene>
    <name evidence="2" type="ORF">SARC_08785</name>
</gene>
<sequence>MLHTEDALKSWTGSGQIVNFKKMRRIAESAWEIYRCQEIVPSHVQLPKLNTIIKGFLGNEVKEEELYAMSYKIMPRDSHSSSKTTKSKQTTQPIITISQTIVNKGRSRRPKKISIHSQSSVHISTHPTTPHSEAVVNLIVELLMQRWGEEKNETIPDTNLDDMTDALTELKDHDPLCKDIARPVTKQQLGILIESLWGQAAHVPKKKFATLGKSRSKVKSHRIIQQLWEYLHVEEQMAVREELYPIEARDRDSAMDLRSILNSPKASRMRRRGFSNSVEAQATMKIRRPSADTVTSNGSKSGVNSRKMSLASLAGKLDRKEKDEGKDLPSQVETGTA</sequence>
<proteinExistence type="predicted"/>
<dbReference type="GeneID" id="25909289"/>
<reference evidence="2 3" key="1">
    <citation type="submission" date="2011-02" db="EMBL/GenBank/DDBJ databases">
        <title>The Genome Sequence of Sphaeroforma arctica JP610.</title>
        <authorList>
            <consortium name="The Broad Institute Genome Sequencing Platform"/>
            <person name="Russ C."/>
            <person name="Cuomo C."/>
            <person name="Young S.K."/>
            <person name="Zeng Q."/>
            <person name="Gargeya S."/>
            <person name="Alvarado L."/>
            <person name="Berlin A."/>
            <person name="Chapman S.B."/>
            <person name="Chen Z."/>
            <person name="Freedman E."/>
            <person name="Gellesch M."/>
            <person name="Goldberg J."/>
            <person name="Griggs A."/>
            <person name="Gujja S."/>
            <person name="Heilman E."/>
            <person name="Heiman D."/>
            <person name="Howarth C."/>
            <person name="Mehta T."/>
            <person name="Neiman D."/>
            <person name="Pearson M."/>
            <person name="Roberts A."/>
            <person name="Saif S."/>
            <person name="Shea T."/>
            <person name="Shenoy N."/>
            <person name="Sisk P."/>
            <person name="Stolte C."/>
            <person name="Sykes S."/>
            <person name="White J."/>
            <person name="Yandava C."/>
            <person name="Burger G."/>
            <person name="Gray M.W."/>
            <person name="Holland P.W.H."/>
            <person name="King N."/>
            <person name="Lang F.B.F."/>
            <person name="Roger A.J."/>
            <person name="Ruiz-Trillo I."/>
            <person name="Haas B."/>
            <person name="Nusbaum C."/>
            <person name="Birren B."/>
        </authorList>
    </citation>
    <scope>NUCLEOTIDE SEQUENCE [LARGE SCALE GENOMIC DNA]</scope>
    <source>
        <strain evidence="2 3">JP610</strain>
    </source>
</reference>
<dbReference type="RefSeq" id="XP_014152697.1">
    <property type="nucleotide sequence ID" value="XM_014297222.1"/>
</dbReference>
<dbReference type="SUPFAM" id="SSF48366">
    <property type="entry name" value="Ras GEF"/>
    <property type="match status" value="1"/>
</dbReference>
<dbReference type="Proteomes" id="UP000054560">
    <property type="component" value="Unassembled WGS sequence"/>
</dbReference>
<evidence type="ECO:0000313" key="2">
    <source>
        <dbReference type="EMBL" id="KNC78795.1"/>
    </source>
</evidence>
<protein>
    <submittedName>
        <fullName evidence="2">Uncharacterized protein</fullName>
    </submittedName>
</protein>
<feature type="region of interest" description="Disordered" evidence="1">
    <location>
        <begin position="106"/>
        <end position="128"/>
    </location>
</feature>
<dbReference type="AlphaFoldDB" id="A0A0L0FPQ5"/>
<evidence type="ECO:0000313" key="3">
    <source>
        <dbReference type="Proteomes" id="UP000054560"/>
    </source>
</evidence>
<feature type="compositionally biased region" description="Polar residues" evidence="1">
    <location>
        <begin position="292"/>
        <end position="307"/>
    </location>
</feature>
<dbReference type="GO" id="GO:0007264">
    <property type="term" value="P:small GTPase-mediated signal transduction"/>
    <property type="evidence" value="ECO:0007669"/>
    <property type="project" value="InterPro"/>
</dbReference>
<dbReference type="EMBL" id="KQ242423">
    <property type="protein sequence ID" value="KNC78795.1"/>
    <property type="molecule type" value="Genomic_DNA"/>
</dbReference>
<feature type="region of interest" description="Disordered" evidence="1">
    <location>
        <begin position="281"/>
        <end position="337"/>
    </location>
</feature>
<keyword evidence="3" id="KW-1185">Reference proteome</keyword>
<accession>A0A0L0FPQ5</accession>
<dbReference type="InterPro" id="IPR036964">
    <property type="entry name" value="RASGEF_cat_dom_sf"/>
</dbReference>
<feature type="compositionally biased region" description="Low complexity" evidence="1">
    <location>
        <begin position="115"/>
        <end position="126"/>
    </location>
</feature>
<name>A0A0L0FPQ5_9EUKA</name>
<feature type="compositionally biased region" description="Basic and acidic residues" evidence="1">
    <location>
        <begin position="316"/>
        <end position="327"/>
    </location>
</feature>
<dbReference type="InterPro" id="IPR023578">
    <property type="entry name" value="Ras_GEF_dom_sf"/>
</dbReference>